<dbReference type="EMBL" id="CAKMRJ010004524">
    <property type="protein sequence ID" value="CAH1439175.1"/>
    <property type="molecule type" value="Genomic_DNA"/>
</dbReference>
<proteinExistence type="predicted"/>
<comment type="caution">
    <text evidence="2">The sequence shown here is derived from an EMBL/GenBank/DDBJ whole genome shotgun (WGS) entry which is preliminary data.</text>
</comment>
<evidence type="ECO:0000313" key="3">
    <source>
        <dbReference type="Proteomes" id="UP001157418"/>
    </source>
</evidence>
<keyword evidence="1" id="KW-0175">Coiled coil</keyword>
<organism evidence="2 3">
    <name type="scientific">Lactuca virosa</name>
    <dbReference type="NCBI Taxonomy" id="75947"/>
    <lineage>
        <taxon>Eukaryota</taxon>
        <taxon>Viridiplantae</taxon>
        <taxon>Streptophyta</taxon>
        <taxon>Embryophyta</taxon>
        <taxon>Tracheophyta</taxon>
        <taxon>Spermatophyta</taxon>
        <taxon>Magnoliopsida</taxon>
        <taxon>eudicotyledons</taxon>
        <taxon>Gunneridae</taxon>
        <taxon>Pentapetalae</taxon>
        <taxon>asterids</taxon>
        <taxon>campanulids</taxon>
        <taxon>Asterales</taxon>
        <taxon>Asteraceae</taxon>
        <taxon>Cichorioideae</taxon>
        <taxon>Cichorieae</taxon>
        <taxon>Lactucinae</taxon>
        <taxon>Lactuca</taxon>
    </lineage>
</organism>
<dbReference type="AlphaFoldDB" id="A0AAU9NMZ5"/>
<protein>
    <submittedName>
        <fullName evidence="2">Uncharacterized protein</fullName>
    </submittedName>
</protein>
<reference evidence="2 3" key="1">
    <citation type="submission" date="2022-01" db="EMBL/GenBank/DDBJ databases">
        <authorList>
            <person name="Xiong W."/>
            <person name="Schranz E."/>
        </authorList>
    </citation>
    <scope>NUCLEOTIDE SEQUENCE [LARGE SCALE GENOMIC DNA]</scope>
</reference>
<dbReference type="Proteomes" id="UP001157418">
    <property type="component" value="Unassembled WGS sequence"/>
</dbReference>
<keyword evidence="3" id="KW-1185">Reference proteome</keyword>
<name>A0AAU9NMZ5_9ASTR</name>
<gene>
    <name evidence="2" type="ORF">LVIROSA_LOCUS25387</name>
</gene>
<evidence type="ECO:0000256" key="1">
    <source>
        <dbReference type="SAM" id="Coils"/>
    </source>
</evidence>
<dbReference type="PANTHER" id="PTHR47347">
    <property type="entry name" value="GOLGIN CANDIDATE 5"/>
    <property type="match status" value="1"/>
</dbReference>
<evidence type="ECO:0000313" key="2">
    <source>
        <dbReference type="EMBL" id="CAH1439175.1"/>
    </source>
</evidence>
<feature type="coiled-coil region" evidence="1">
    <location>
        <begin position="30"/>
        <end position="57"/>
    </location>
</feature>
<sequence length="102" mass="12111">MEIEINLVIQTLEELRQTLCRKEQQEVYREDMLRREIDDLQKRYQASKHRCEKLVMQVSESTRPLLKQIEANAGCRGQSYSHNERLSQTLSRINVLEARCFG</sequence>
<dbReference type="PANTHER" id="PTHR47347:SF2">
    <property type="entry name" value="GOLGIN CANDIDATE 5"/>
    <property type="match status" value="1"/>
</dbReference>
<accession>A0AAU9NMZ5</accession>